<evidence type="ECO:0000256" key="7">
    <source>
        <dbReference type="RuleBase" id="RU363032"/>
    </source>
</evidence>
<feature type="transmembrane region" description="Helical" evidence="7">
    <location>
        <begin position="122"/>
        <end position="143"/>
    </location>
</feature>
<dbReference type="GO" id="GO:0055085">
    <property type="term" value="P:transmembrane transport"/>
    <property type="evidence" value="ECO:0007669"/>
    <property type="project" value="InterPro"/>
</dbReference>
<evidence type="ECO:0000256" key="4">
    <source>
        <dbReference type="ARBA" id="ARBA00022692"/>
    </source>
</evidence>
<comment type="caution">
    <text evidence="9">The sequence shown here is derived from an EMBL/GenBank/DDBJ whole genome shotgun (WGS) entry which is preliminary data.</text>
</comment>
<name>A0A8J6LLJ6_9FIRM</name>
<reference evidence="9" key="1">
    <citation type="submission" date="2020-06" db="EMBL/GenBank/DDBJ databases">
        <title>Novel chitinolytic bacterium.</title>
        <authorList>
            <person name="Ungkulpasvich U."/>
            <person name="Kosugi A."/>
            <person name="Uke A."/>
        </authorList>
    </citation>
    <scope>NUCLEOTIDE SEQUENCE</scope>
    <source>
        <strain evidence="9">UUS1-1</strain>
    </source>
</reference>
<dbReference type="GO" id="GO:0005886">
    <property type="term" value="C:plasma membrane"/>
    <property type="evidence" value="ECO:0007669"/>
    <property type="project" value="UniProtKB-SubCell"/>
</dbReference>
<keyword evidence="2 7" id="KW-0813">Transport</keyword>
<dbReference type="Gene3D" id="1.10.3720.10">
    <property type="entry name" value="MetI-like"/>
    <property type="match status" value="1"/>
</dbReference>
<keyword evidence="4 7" id="KW-0812">Transmembrane</keyword>
<feature type="transmembrane region" description="Helical" evidence="7">
    <location>
        <begin position="155"/>
        <end position="177"/>
    </location>
</feature>
<gene>
    <name evidence="9" type="ORF">G5B42_02850</name>
</gene>
<dbReference type="InterPro" id="IPR000515">
    <property type="entry name" value="MetI-like"/>
</dbReference>
<keyword evidence="6 7" id="KW-0472">Membrane</keyword>
<keyword evidence="3" id="KW-1003">Cell membrane</keyword>
<dbReference type="PANTHER" id="PTHR43744:SF12">
    <property type="entry name" value="ABC TRANSPORTER PERMEASE PROTEIN MG189-RELATED"/>
    <property type="match status" value="1"/>
</dbReference>
<dbReference type="SUPFAM" id="SSF161098">
    <property type="entry name" value="MetI-like"/>
    <property type="match status" value="1"/>
</dbReference>
<feature type="transmembrane region" description="Helical" evidence="7">
    <location>
        <begin position="91"/>
        <end position="113"/>
    </location>
</feature>
<comment type="subcellular location">
    <subcellularLocation>
        <location evidence="1 7">Cell membrane</location>
        <topology evidence="1 7">Multi-pass membrane protein</topology>
    </subcellularLocation>
</comment>
<dbReference type="PROSITE" id="PS50928">
    <property type="entry name" value="ABC_TM1"/>
    <property type="match status" value="1"/>
</dbReference>
<comment type="similarity">
    <text evidence="7">Belongs to the binding-protein-dependent transport system permease family.</text>
</comment>
<feature type="transmembrane region" description="Helical" evidence="7">
    <location>
        <begin position="26"/>
        <end position="47"/>
    </location>
</feature>
<feature type="domain" description="ABC transmembrane type-1" evidence="8">
    <location>
        <begin position="87"/>
        <end position="278"/>
    </location>
</feature>
<dbReference type="PANTHER" id="PTHR43744">
    <property type="entry name" value="ABC TRANSPORTER PERMEASE PROTEIN MG189-RELATED-RELATED"/>
    <property type="match status" value="1"/>
</dbReference>
<protein>
    <submittedName>
        <fullName evidence="9">Carbohydrate ABC transporter permease</fullName>
    </submittedName>
</protein>
<dbReference type="EMBL" id="JAAKDE010000004">
    <property type="protein sequence ID" value="MBA2132484.1"/>
    <property type="molecule type" value="Genomic_DNA"/>
</dbReference>
<accession>A0A8J6LLJ6</accession>
<evidence type="ECO:0000256" key="5">
    <source>
        <dbReference type="ARBA" id="ARBA00022989"/>
    </source>
</evidence>
<proteinExistence type="inferred from homology"/>
<dbReference type="Pfam" id="PF00528">
    <property type="entry name" value="BPD_transp_1"/>
    <property type="match status" value="1"/>
</dbReference>
<dbReference type="Proteomes" id="UP000657177">
    <property type="component" value="Unassembled WGS sequence"/>
</dbReference>
<evidence type="ECO:0000313" key="10">
    <source>
        <dbReference type="Proteomes" id="UP000657177"/>
    </source>
</evidence>
<dbReference type="CDD" id="cd06261">
    <property type="entry name" value="TM_PBP2"/>
    <property type="match status" value="1"/>
</dbReference>
<feature type="transmembrane region" description="Helical" evidence="7">
    <location>
        <begin position="257"/>
        <end position="278"/>
    </location>
</feature>
<sequence>MKNVRYEITGGSLQRQVKRGPNYTRYIIYILLAMIAVGQIFPLIWLVNYSLVKDGDLFGPSLLMWPREPQFSNYKVAWVDGKIPRYLLNSVIVNVVSVGLTVIFSVTMSYAFVRMQWKLKKFFLTTVMLGMMIPLHATLLPNFASFRALGISDSYLGLIIPYIGITIPMGTFLMTGFIKSIPESIEESILIDGGTIFHIIVHAIFPLAKPAVITVIIMTFFTTWNDFIMAATYLASDRYRTLPFAVYNFAGQYASRYAVQFAVMTLVALPSLLLYMVLNEQITEGITLGALKE</sequence>
<evidence type="ECO:0000256" key="6">
    <source>
        <dbReference type="ARBA" id="ARBA00023136"/>
    </source>
</evidence>
<evidence type="ECO:0000313" key="9">
    <source>
        <dbReference type="EMBL" id="MBA2132484.1"/>
    </source>
</evidence>
<evidence type="ECO:0000256" key="1">
    <source>
        <dbReference type="ARBA" id="ARBA00004651"/>
    </source>
</evidence>
<evidence type="ECO:0000259" key="8">
    <source>
        <dbReference type="PROSITE" id="PS50928"/>
    </source>
</evidence>
<dbReference type="RefSeq" id="WP_181338929.1">
    <property type="nucleotide sequence ID" value="NZ_JAAKDE010000004.1"/>
</dbReference>
<organism evidence="9 10">
    <name type="scientific">Capillibacterium thermochitinicola</name>
    <dbReference type="NCBI Taxonomy" id="2699427"/>
    <lineage>
        <taxon>Bacteria</taxon>
        <taxon>Bacillati</taxon>
        <taxon>Bacillota</taxon>
        <taxon>Capillibacterium</taxon>
    </lineage>
</organism>
<evidence type="ECO:0000256" key="3">
    <source>
        <dbReference type="ARBA" id="ARBA00022475"/>
    </source>
</evidence>
<evidence type="ECO:0000256" key="2">
    <source>
        <dbReference type="ARBA" id="ARBA00022448"/>
    </source>
</evidence>
<keyword evidence="5 7" id="KW-1133">Transmembrane helix</keyword>
<keyword evidence="10" id="KW-1185">Reference proteome</keyword>
<dbReference type="AlphaFoldDB" id="A0A8J6LLJ6"/>
<dbReference type="InterPro" id="IPR035906">
    <property type="entry name" value="MetI-like_sf"/>
</dbReference>